<gene>
    <name evidence="4" type="ORF">CDAUBV1_LOCUS14529</name>
</gene>
<comment type="similarity">
    <text evidence="1">Belongs to the EEIG family.</text>
</comment>
<evidence type="ECO:0000259" key="3">
    <source>
        <dbReference type="PROSITE" id="PS51840"/>
    </source>
</evidence>
<proteinExistence type="inferred from homology"/>
<evidence type="ECO:0000256" key="2">
    <source>
        <dbReference type="SAM" id="MobiDB-lite"/>
    </source>
</evidence>
<feature type="domain" description="C2 NT-type" evidence="3">
    <location>
        <begin position="5"/>
        <end position="150"/>
    </location>
</feature>
<feature type="region of interest" description="Disordered" evidence="2">
    <location>
        <begin position="317"/>
        <end position="341"/>
    </location>
</feature>
<feature type="compositionally biased region" description="Low complexity" evidence="2">
    <location>
        <begin position="412"/>
        <end position="443"/>
    </location>
</feature>
<dbReference type="InterPro" id="IPR039931">
    <property type="entry name" value="EEIG1/2-like"/>
</dbReference>
<sequence length="459" mass="50825">MSCVPILGRKKRYHFEAVVRLHKLISVPYVNAVTFAKLRLLNTRHSSQYSPRAETHNHTVSWDTEHRFLCRFESNPETNILEPKILKISIRMETKGGKSFNKVGFVSVNLACFAGMGNVVSRRRYILEGYDERHKRQDNSLLLLSFSMRQLFGDTCFRIPTENLSKCLMEPSDSEEVEAVGPDGCCANVNSYADLMNSELLPEGRRSFDRVLHSLNLDPLVVASQNSKSTPSLQLTQQNPAVATFLANAVNATENGRRPLFPIPVNSSLSPDQLVTLLTGVFPSQQLAPAAEEIRSELSRSPMCDTLGAAIDRSVCKSVTQEDSGRTKHHAKGCSSDRDPHCSVTLEHPITEASPPLLKQMQTFEERGADRQESEMGRTQHTTAVIPENKDEQQSGPLEPRFTPHCSSIADSRSSGYQSHSRQSSLESQPVVSASALSATSVVNVPTSSISDTPYVRLE</sequence>
<evidence type="ECO:0000313" key="5">
    <source>
        <dbReference type="Proteomes" id="UP001497525"/>
    </source>
</evidence>
<dbReference type="Pfam" id="PF10358">
    <property type="entry name" value="NT-C2"/>
    <property type="match status" value="1"/>
</dbReference>
<feature type="region of interest" description="Disordered" evidence="2">
    <location>
        <begin position="367"/>
        <end position="459"/>
    </location>
</feature>
<feature type="compositionally biased region" description="Basic and acidic residues" evidence="2">
    <location>
        <begin position="367"/>
        <end position="378"/>
    </location>
</feature>
<dbReference type="PANTHER" id="PTHR21456:SF1">
    <property type="entry name" value="C2 NT-TYPE DOMAIN-CONTAINING PROTEIN"/>
    <property type="match status" value="1"/>
</dbReference>
<evidence type="ECO:0000256" key="1">
    <source>
        <dbReference type="ARBA" id="ARBA00034780"/>
    </source>
</evidence>
<dbReference type="InterPro" id="IPR019448">
    <property type="entry name" value="NT-C2"/>
</dbReference>
<protein>
    <recommendedName>
        <fullName evidence="3">C2 NT-type domain-containing protein</fullName>
    </recommendedName>
</protein>
<organism evidence="4 5">
    <name type="scientific">Calicophoron daubneyi</name>
    <name type="common">Rumen fluke</name>
    <name type="synonym">Paramphistomum daubneyi</name>
    <dbReference type="NCBI Taxonomy" id="300641"/>
    <lineage>
        <taxon>Eukaryota</taxon>
        <taxon>Metazoa</taxon>
        <taxon>Spiralia</taxon>
        <taxon>Lophotrochozoa</taxon>
        <taxon>Platyhelminthes</taxon>
        <taxon>Trematoda</taxon>
        <taxon>Digenea</taxon>
        <taxon>Plagiorchiida</taxon>
        <taxon>Pronocephalata</taxon>
        <taxon>Paramphistomoidea</taxon>
        <taxon>Paramphistomidae</taxon>
        <taxon>Calicophoron</taxon>
    </lineage>
</organism>
<reference evidence="4" key="1">
    <citation type="submission" date="2024-06" db="EMBL/GenBank/DDBJ databases">
        <authorList>
            <person name="Liu X."/>
            <person name="Lenzi L."/>
            <person name="Haldenby T S."/>
            <person name="Uol C."/>
        </authorList>
    </citation>
    <scope>NUCLEOTIDE SEQUENCE</scope>
</reference>
<comment type="caution">
    <text evidence="4">The sequence shown here is derived from an EMBL/GenBank/DDBJ whole genome shotgun (WGS) entry which is preliminary data.</text>
</comment>
<name>A0AAV2TX60_CALDB</name>
<evidence type="ECO:0000313" key="4">
    <source>
        <dbReference type="EMBL" id="CAL5139498.1"/>
    </source>
</evidence>
<dbReference type="PANTHER" id="PTHR21456">
    <property type="entry name" value="FAMILY WITH SEQUENCE SIMILARITY 102"/>
    <property type="match status" value="1"/>
</dbReference>
<dbReference type="PROSITE" id="PS51840">
    <property type="entry name" value="C2_NT"/>
    <property type="match status" value="1"/>
</dbReference>
<dbReference type="EMBL" id="CAXLJL010000601">
    <property type="protein sequence ID" value="CAL5139498.1"/>
    <property type="molecule type" value="Genomic_DNA"/>
</dbReference>
<dbReference type="Proteomes" id="UP001497525">
    <property type="component" value="Unassembled WGS sequence"/>
</dbReference>
<dbReference type="AlphaFoldDB" id="A0AAV2TX60"/>
<accession>A0AAV2TX60</accession>